<evidence type="ECO:0000313" key="2">
    <source>
        <dbReference type="WBParaSite" id="mrna-Wban_02345"/>
    </source>
</evidence>
<proteinExistence type="predicted"/>
<protein>
    <submittedName>
        <fullName evidence="2">Uncharacterized protein</fullName>
    </submittedName>
</protein>
<name>A0AAF5PLA6_WUCBA</name>
<reference evidence="2" key="3">
    <citation type="submission" date="2024-02" db="UniProtKB">
        <authorList>
            <consortium name="WormBaseParasite"/>
        </authorList>
    </citation>
    <scope>IDENTIFICATION</scope>
    <source>
        <strain evidence="2">pt0022</strain>
    </source>
</reference>
<organism evidence="1 2">
    <name type="scientific">Wuchereria bancrofti</name>
    <dbReference type="NCBI Taxonomy" id="6293"/>
    <lineage>
        <taxon>Eukaryota</taxon>
        <taxon>Metazoa</taxon>
        <taxon>Ecdysozoa</taxon>
        <taxon>Nematoda</taxon>
        <taxon>Chromadorea</taxon>
        <taxon>Rhabditida</taxon>
        <taxon>Spirurina</taxon>
        <taxon>Spiruromorpha</taxon>
        <taxon>Filarioidea</taxon>
        <taxon>Onchocercidae</taxon>
        <taxon>Wuchereria</taxon>
    </lineage>
</organism>
<dbReference type="AlphaFoldDB" id="A0AAF5PLA6"/>
<evidence type="ECO:0000313" key="1">
    <source>
        <dbReference type="Proteomes" id="UP000093561"/>
    </source>
</evidence>
<dbReference type="Proteomes" id="UP000093561">
    <property type="component" value="Unassembled WGS sequence"/>
</dbReference>
<reference evidence="1" key="1">
    <citation type="submission" date="2015-03" db="EMBL/GenBank/DDBJ databases">
        <title>Wuchereria bancrofti Genome Sequencing Papua New Guinea Strain.</title>
        <authorList>
            <person name="Small S.T."/>
            <person name="Serre D."/>
            <person name="Zimmerman P.A."/>
        </authorList>
    </citation>
    <scope>NUCLEOTIDE SEQUENCE [LARGE SCALE GENOMIC DNA]</scope>
    <source>
        <strain evidence="1">pt0022</strain>
    </source>
</reference>
<reference evidence="1" key="2">
    <citation type="journal article" date="2016" name="Mol. Ecol.">
        <title>Population genomics of the filarial nematode parasite Wuchereria bancrofti from mosquitoes.</title>
        <authorList>
            <person name="Small S.T."/>
            <person name="Reimer L.J."/>
            <person name="Tisch D.J."/>
            <person name="King C.L."/>
            <person name="Christensen B.M."/>
            <person name="Siba P.M."/>
            <person name="Kazura J.W."/>
            <person name="Serre D."/>
            <person name="Zimmerman P.A."/>
        </authorList>
    </citation>
    <scope>NUCLEOTIDE SEQUENCE</scope>
    <source>
        <strain evidence="1">pt0022</strain>
    </source>
</reference>
<accession>A0AAF5PLA6</accession>
<dbReference type="WBParaSite" id="mrna-Wban_02345">
    <property type="protein sequence ID" value="mrna-Wban_02345"/>
    <property type="gene ID" value="Wban_02345"/>
</dbReference>
<sequence length="70" mass="7707">MGSTFFENARAAINKKANGLIRSALCFPEKTDLTDAIYVSLHGWCWGRYAVDSLAIASEKVQVTDNGLRN</sequence>